<dbReference type="RefSeq" id="XP_022254275.1">
    <property type="nucleotide sequence ID" value="XM_022398567.1"/>
</dbReference>
<dbReference type="GeneID" id="111088442"/>
<organism evidence="1 2">
    <name type="scientific">Limulus polyphemus</name>
    <name type="common">Atlantic horseshoe crab</name>
    <dbReference type="NCBI Taxonomy" id="6850"/>
    <lineage>
        <taxon>Eukaryota</taxon>
        <taxon>Metazoa</taxon>
        <taxon>Ecdysozoa</taxon>
        <taxon>Arthropoda</taxon>
        <taxon>Chelicerata</taxon>
        <taxon>Merostomata</taxon>
        <taxon>Xiphosura</taxon>
        <taxon>Limulidae</taxon>
        <taxon>Limulus</taxon>
    </lineage>
</organism>
<accession>A0ABM1TEG9</accession>
<dbReference type="Proteomes" id="UP000694941">
    <property type="component" value="Unplaced"/>
</dbReference>
<sequence length="181" mass="21375">FVIVKFYKGYKYDFASEINFSVKKDCYCNQLKVGLYILLSVKGPWSKVGYKYDVMQMTDEVYLVNYNSRNEGKIEKKLKYCEPYLPPIPSTDCPSAPYSCLNCHEYLDYKLEEIICTFDFILKIDIKTLPDSRYKYFCGKFVIVNFYKGNEHNFASEISYSVKKSCSCEQLKIGKFWWMNV</sequence>
<feature type="non-terminal residue" evidence="2">
    <location>
        <position position="1"/>
    </location>
</feature>
<evidence type="ECO:0000313" key="2">
    <source>
        <dbReference type="RefSeq" id="XP_022254275.1"/>
    </source>
</evidence>
<name>A0ABM1TEG9_LIMPO</name>
<proteinExistence type="predicted"/>
<protein>
    <submittedName>
        <fullName evidence="2">Uncharacterized protein LOC111088442</fullName>
    </submittedName>
</protein>
<reference evidence="2" key="1">
    <citation type="submission" date="2025-08" db="UniProtKB">
        <authorList>
            <consortium name="RefSeq"/>
        </authorList>
    </citation>
    <scope>IDENTIFICATION</scope>
    <source>
        <tissue evidence="2">Muscle</tissue>
    </source>
</reference>
<evidence type="ECO:0000313" key="1">
    <source>
        <dbReference type="Proteomes" id="UP000694941"/>
    </source>
</evidence>
<gene>
    <name evidence="2" type="primary">LOC111088442</name>
</gene>
<keyword evidence="1" id="KW-1185">Reference proteome</keyword>